<evidence type="ECO:0000313" key="4">
    <source>
        <dbReference type="EMBL" id="CAF4104066.1"/>
    </source>
</evidence>
<organism evidence="2 7">
    <name type="scientific">Rotaria magnacalcarata</name>
    <dbReference type="NCBI Taxonomy" id="392030"/>
    <lineage>
        <taxon>Eukaryota</taxon>
        <taxon>Metazoa</taxon>
        <taxon>Spiralia</taxon>
        <taxon>Gnathifera</taxon>
        <taxon>Rotifera</taxon>
        <taxon>Eurotatoria</taxon>
        <taxon>Bdelloidea</taxon>
        <taxon>Philodinida</taxon>
        <taxon>Philodinidae</taxon>
        <taxon>Rotaria</taxon>
    </lineage>
</organism>
<dbReference type="Proteomes" id="UP000663855">
    <property type="component" value="Unassembled WGS sequence"/>
</dbReference>
<sequence>MHSQNAALTISKATANSTPSRITPLNVMQTRRRITQNYLVIWVDGNIDSNNEDCQSTLELLRTVVSDINICTTPEQCVQFLNDLDDGKAFIISSGALGQHLVHNIHSMAQADAIYIFCGNKTAISNGQKNGQRFEAFLPQ</sequence>
<dbReference type="EMBL" id="CAJOBH010008127">
    <property type="protein sequence ID" value="CAF4104066.1"/>
    <property type="molecule type" value="Genomic_DNA"/>
</dbReference>
<dbReference type="EMBL" id="CAJOBJ010008938">
    <property type="protein sequence ID" value="CAF4125153.1"/>
    <property type="molecule type" value="Genomic_DNA"/>
</dbReference>
<evidence type="ECO:0000313" key="3">
    <source>
        <dbReference type="EMBL" id="CAF2118795.1"/>
    </source>
</evidence>
<proteinExistence type="predicted"/>
<dbReference type="Proteomes" id="UP000681967">
    <property type="component" value="Unassembled WGS sequence"/>
</dbReference>
<gene>
    <name evidence="4" type="ORF">BYL167_LOCUS19263</name>
    <name evidence="1" type="ORF">CJN711_LOCUS19858</name>
    <name evidence="6" type="ORF">GIL414_LOCUS18243</name>
    <name evidence="2" type="ORF">KQP761_LOCUS29964</name>
    <name evidence="3" type="ORF">MBJ925_LOCUS25538</name>
    <name evidence="5" type="ORF">SMN809_LOCUS17888</name>
</gene>
<name>A0A816EU05_9BILA</name>
<dbReference type="Proteomes" id="UP000663834">
    <property type="component" value="Unassembled WGS sequence"/>
</dbReference>
<protein>
    <submittedName>
        <fullName evidence="2">Uncharacterized protein</fullName>
    </submittedName>
</protein>
<evidence type="ECO:0000313" key="7">
    <source>
        <dbReference type="Proteomes" id="UP000663834"/>
    </source>
</evidence>
<accession>A0A816EU05</accession>
<evidence type="ECO:0000313" key="2">
    <source>
        <dbReference type="EMBL" id="CAF1650952.1"/>
    </source>
</evidence>
<dbReference type="EMBL" id="CAJOBI010008441">
    <property type="protein sequence ID" value="CAF4112821.1"/>
    <property type="molecule type" value="Genomic_DNA"/>
</dbReference>
<dbReference type="EMBL" id="CAJNOV010009351">
    <property type="protein sequence ID" value="CAF1359540.1"/>
    <property type="molecule type" value="Genomic_DNA"/>
</dbReference>
<dbReference type="EMBL" id="CAJNOW010016564">
    <property type="protein sequence ID" value="CAF1650952.1"/>
    <property type="molecule type" value="Genomic_DNA"/>
</dbReference>
<dbReference type="Proteomes" id="UP000676336">
    <property type="component" value="Unassembled WGS sequence"/>
</dbReference>
<comment type="caution">
    <text evidence="2">The sequence shown here is derived from an EMBL/GenBank/DDBJ whole genome shotgun (WGS) entry which is preliminary data.</text>
</comment>
<dbReference type="Proteomes" id="UP000663824">
    <property type="component" value="Unassembled WGS sequence"/>
</dbReference>
<dbReference type="AlphaFoldDB" id="A0A816EU05"/>
<dbReference type="Proteomes" id="UP000681720">
    <property type="component" value="Unassembled WGS sequence"/>
</dbReference>
<dbReference type="EMBL" id="CAJNRE010013507">
    <property type="protein sequence ID" value="CAF2118795.1"/>
    <property type="molecule type" value="Genomic_DNA"/>
</dbReference>
<evidence type="ECO:0000313" key="5">
    <source>
        <dbReference type="EMBL" id="CAF4112821.1"/>
    </source>
</evidence>
<reference evidence="2" key="1">
    <citation type="submission" date="2021-02" db="EMBL/GenBank/DDBJ databases">
        <authorList>
            <person name="Nowell W R."/>
        </authorList>
    </citation>
    <scope>NUCLEOTIDE SEQUENCE</scope>
</reference>
<evidence type="ECO:0000313" key="1">
    <source>
        <dbReference type="EMBL" id="CAF1359540.1"/>
    </source>
</evidence>
<evidence type="ECO:0000313" key="6">
    <source>
        <dbReference type="EMBL" id="CAF4125153.1"/>
    </source>
</evidence>